<keyword evidence="3" id="KW-1185">Reference proteome</keyword>
<dbReference type="AlphaFoldDB" id="A0A8N4F7L9"/>
<keyword evidence="2" id="KW-0472">Membrane</keyword>
<dbReference type="GeneID" id="105050175"/>
<proteinExistence type="predicted"/>
<accession>A0A8N4F7L9</accession>
<dbReference type="Proteomes" id="UP000504607">
    <property type="component" value="Chromosome 8"/>
</dbReference>
<organism evidence="3 4">
    <name type="scientific">Elaeis guineensis var. tenera</name>
    <name type="common">Oil palm</name>
    <dbReference type="NCBI Taxonomy" id="51953"/>
    <lineage>
        <taxon>Eukaryota</taxon>
        <taxon>Viridiplantae</taxon>
        <taxon>Streptophyta</taxon>
        <taxon>Embryophyta</taxon>
        <taxon>Tracheophyta</taxon>
        <taxon>Spermatophyta</taxon>
        <taxon>Magnoliopsida</taxon>
        <taxon>Liliopsida</taxon>
        <taxon>Arecaceae</taxon>
        <taxon>Arecoideae</taxon>
        <taxon>Cocoseae</taxon>
        <taxon>Elaeidinae</taxon>
        <taxon>Elaeis</taxon>
    </lineage>
</organism>
<reference evidence="4" key="1">
    <citation type="submission" date="2025-08" db="UniProtKB">
        <authorList>
            <consortium name="RefSeq"/>
        </authorList>
    </citation>
    <scope>IDENTIFICATION</scope>
</reference>
<keyword evidence="2" id="KW-1133">Transmembrane helix</keyword>
<sequence>MQNEKVMELDVSQSSSSKGEMHQAGDSGNLIYCVSLVFAKASIAFLLSLGTFLNYASQFKGSDEIYEAGTLQNKCVRYYLVFFNAIWGSTRGSTDGIQDSKAALKWKLLGRILYFLGPSHSHSQMMFQKSWFLMGITVTGSSF</sequence>
<name>A0A8N4F7L9_ELAGV</name>
<evidence type="ECO:0000313" key="4">
    <source>
        <dbReference type="RefSeq" id="XP_029121966.1"/>
    </source>
</evidence>
<feature type="transmembrane region" description="Helical" evidence="2">
    <location>
        <begin position="29"/>
        <end position="53"/>
    </location>
</feature>
<protein>
    <submittedName>
        <fullName evidence="4">Uncharacterized protein LOC105050175 isoform X2</fullName>
    </submittedName>
</protein>
<evidence type="ECO:0000256" key="1">
    <source>
        <dbReference type="SAM" id="MobiDB-lite"/>
    </source>
</evidence>
<dbReference type="RefSeq" id="XP_029121966.1">
    <property type="nucleotide sequence ID" value="XM_029266133.1"/>
</dbReference>
<gene>
    <name evidence="4" type="primary">LOC105050175</name>
</gene>
<evidence type="ECO:0000313" key="3">
    <source>
        <dbReference type="Proteomes" id="UP000504607"/>
    </source>
</evidence>
<evidence type="ECO:0000256" key="2">
    <source>
        <dbReference type="SAM" id="Phobius"/>
    </source>
</evidence>
<keyword evidence="2" id="KW-0812">Transmembrane</keyword>
<feature type="region of interest" description="Disordered" evidence="1">
    <location>
        <begin position="1"/>
        <end position="23"/>
    </location>
</feature>